<keyword evidence="9" id="KW-1185">Reference proteome</keyword>
<keyword evidence="4 6" id="KW-1133">Transmembrane helix</keyword>
<keyword evidence="5 6" id="KW-0472">Membrane</keyword>
<comment type="caution">
    <text evidence="8">The sequence shown here is derived from an EMBL/GenBank/DDBJ whole genome shotgun (WGS) entry which is preliminary data.</text>
</comment>
<evidence type="ECO:0000259" key="7">
    <source>
        <dbReference type="Pfam" id="PF03553"/>
    </source>
</evidence>
<feature type="transmembrane region" description="Helical" evidence="6">
    <location>
        <begin position="63"/>
        <end position="81"/>
    </location>
</feature>
<evidence type="ECO:0000256" key="6">
    <source>
        <dbReference type="SAM" id="Phobius"/>
    </source>
</evidence>
<dbReference type="OrthoDB" id="9762978at2"/>
<evidence type="ECO:0000256" key="5">
    <source>
        <dbReference type="ARBA" id="ARBA00023136"/>
    </source>
</evidence>
<feature type="transmembrane region" description="Helical" evidence="6">
    <location>
        <begin position="476"/>
        <end position="493"/>
    </location>
</feature>
<gene>
    <name evidence="8" type="ORF">DW099_17410</name>
</gene>
<dbReference type="GO" id="GO:0005886">
    <property type="term" value="C:plasma membrane"/>
    <property type="evidence" value="ECO:0007669"/>
    <property type="project" value="UniProtKB-SubCell"/>
</dbReference>
<dbReference type="RefSeq" id="WP_118336515.1">
    <property type="nucleotide sequence ID" value="NZ_AP025567.1"/>
</dbReference>
<protein>
    <submittedName>
        <fullName evidence="8">Na+/H+ antiporter NhaC family protein</fullName>
    </submittedName>
</protein>
<keyword evidence="2" id="KW-1003">Cell membrane</keyword>
<feature type="transmembrane region" description="Helical" evidence="6">
    <location>
        <begin position="28"/>
        <end position="51"/>
    </location>
</feature>
<dbReference type="Proteomes" id="UP000284841">
    <property type="component" value="Unassembled WGS sequence"/>
</dbReference>
<dbReference type="PANTHER" id="PTHR43478">
    <property type="entry name" value="NA+/H+ ANTIPORTER-RELATED"/>
    <property type="match status" value="1"/>
</dbReference>
<sequence length="508" mass="54179">MDFGILSILPPLLAIVLAFITKNVLLSLIAAVFVGATMIAGNPIVGFVDIFGNYMIPKIADPWNAGVIAMTLFVGCFSVMLERGGGAWAFGQAVKDKITTRKQGQIAGWIGGLMIFFSDSSNSVIVGPILRAVTDRLKISREKLAYICDSTASSVPLLLPITGWGALVMGIYKESLPAGTNLVDVFVKSVPFNLYTITIILMVLVVAVTGWDFGPMRRAEIRARKLGKLTADDAHIKKSETFQLKEGAHPTAWGLIVPLIVLIGSLFATMYYTGPKGEGFMNTITNSDTMLSLTVAFFSAALVGVLIAMKNKVLTFKEGYQVFIDGFQQMIEAILILIFAWCIGGVTSDVGAADYIVEATRGFMTPGIMFISLFITACITSFATGSSWGSFAIFLPIAIPLALANDVSIYPAIGASLAGSLFGDHCSPISDSTILASLGASCDHLAHVRTQLPYAVLAALASIAGFVTAAITMNGFISLAVSIVCMVLFLYIMNRVDKGRHPESETTV</sequence>
<keyword evidence="3 6" id="KW-0812">Transmembrane</keyword>
<dbReference type="AlphaFoldDB" id="A0A415DWI4"/>
<name>A0A415DWI4_9FIRM</name>
<evidence type="ECO:0000256" key="4">
    <source>
        <dbReference type="ARBA" id="ARBA00022989"/>
    </source>
</evidence>
<accession>A0A415DWI4</accession>
<organism evidence="8 9">
    <name type="scientific">Emergencia timonensis</name>
    <dbReference type="NCBI Taxonomy" id="1776384"/>
    <lineage>
        <taxon>Bacteria</taxon>
        <taxon>Bacillati</taxon>
        <taxon>Bacillota</taxon>
        <taxon>Clostridia</taxon>
        <taxon>Peptostreptococcales</taxon>
        <taxon>Anaerovoracaceae</taxon>
        <taxon>Emergencia</taxon>
    </lineage>
</organism>
<feature type="transmembrane region" description="Helical" evidence="6">
    <location>
        <begin position="106"/>
        <end position="130"/>
    </location>
</feature>
<evidence type="ECO:0000313" key="8">
    <source>
        <dbReference type="EMBL" id="RHJ84748.1"/>
    </source>
</evidence>
<evidence type="ECO:0000256" key="1">
    <source>
        <dbReference type="ARBA" id="ARBA00004651"/>
    </source>
</evidence>
<feature type="transmembrane region" description="Helical" evidence="6">
    <location>
        <begin position="330"/>
        <end position="348"/>
    </location>
</feature>
<feature type="transmembrane region" description="Helical" evidence="6">
    <location>
        <begin position="151"/>
        <end position="172"/>
    </location>
</feature>
<evidence type="ECO:0000313" key="9">
    <source>
        <dbReference type="Proteomes" id="UP000284841"/>
    </source>
</evidence>
<dbReference type="EMBL" id="QRMS01000006">
    <property type="protein sequence ID" value="RHJ84748.1"/>
    <property type="molecule type" value="Genomic_DNA"/>
</dbReference>
<dbReference type="Pfam" id="PF03553">
    <property type="entry name" value="Na_H_antiporter"/>
    <property type="match status" value="1"/>
</dbReference>
<feature type="transmembrane region" description="Helical" evidence="6">
    <location>
        <begin position="192"/>
        <end position="214"/>
    </location>
</feature>
<feature type="transmembrane region" description="Helical" evidence="6">
    <location>
        <begin position="291"/>
        <end position="309"/>
    </location>
</feature>
<dbReference type="PANTHER" id="PTHR43478:SF1">
    <property type="entry name" value="NA+_H+ ANTIPORTER NHAC-LIKE C-TERMINAL DOMAIN-CONTAINING PROTEIN"/>
    <property type="match status" value="1"/>
</dbReference>
<comment type="subcellular location">
    <subcellularLocation>
        <location evidence="1">Cell membrane</location>
        <topology evidence="1">Multi-pass membrane protein</topology>
    </subcellularLocation>
</comment>
<feature type="domain" description="Na+/H+ antiporter NhaC-like C-terminal" evidence="7">
    <location>
        <begin position="159"/>
        <end position="469"/>
    </location>
</feature>
<feature type="transmembrane region" description="Helical" evidence="6">
    <location>
        <begin position="368"/>
        <end position="395"/>
    </location>
</feature>
<dbReference type="InterPro" id="IPR018461">
    <property type="entry name" value="Na/H_Antiport_NhaC-like_C"/>
</dbReference>
<dbReference type="STRING" id="1776384.GCA_900086585_01253"/>
<proteinExistence type="predicted"/>
<evidence type="ECO:0000256" key="3">
    <source>
        <dbReference type="ARBA" id="ARBA00022692"/>
    </source>
</evidence>
<feature type="transmembrane region" description="Helical" evidence="6">
    <location>
        <begin position="252"/>
        <end position="271"/>
    </location>
</feature>
<evidence type="ECO:0000256" key="2">
    <source>
        <dbReference type="ARBA" id="ARBA00022475"/>
    </source>
</evidence>
<reference evidence="8 9" key="1">
    <citation type="submission" date="2018-08" db="EMBL/GenBank/DDBJ databases">
        <title>A genome reference for cultivated species of the human gut microbiota.</title>
        <authorList>
            <person name="Zou Y."/>
            <person name="Xue W."/>
            <person name="Luo G."/>
        </authorList>
    </citation>
    <scope>NUCLEOTIDE SEQUENCE [LARGE SCALE GENOMIC DNA]</scope>
    <source>
        <strain evidence="8 9">AM07-24</strain>
    </source>
</reference>